<gene>
    <name evidence="1" type="ORF">Amon02_000230600</name>
</gene>
<accession>A0ACB5SXT5</accession>
<reference evidence="1" key="1">
    <citation type="submission" date="2023-04" db="EMBL/GenBank/DDBJ databases">
        <title>Ambrosiozyma monospora NBRC 10751.</title>
        <authorList>
            <person name="Ichikawa N."/>
            <person name="Sato H."/>
            <person name="Tonouchi N."/>
        </authorList>
    </citation>
    <scope>NUCLEOTIDE SEQUENCE</scope>
    <source>
        <strain evidence="1">NBRC 10751</strain>
    </source>
</reference>
<organism evidence="1 2">
    <name type="scientific">Ambrosiozyma monospora</name>
    <name type="common">Yeast</name>
    <name type="synonym">Endomycopsis monosporus</name>
    <dbReference type="NCBI Taxonomy" id="43982"/>
    <lineage>
        <taxon>Eukaryota</taxon>
        <taxon>Fungi</taxon>
        <taxon>Dikarya</taxon>
        <taxon>Ascomycota</taxon>
        <taxon>Saccharomycotina</taxon>
        <taxon>Pichiomycetes</taxon>
        <taxon>Pichiales</taxon>
        <taxon>Pichiaceae</taxon>
        <taxon>Ambrosiozyma</taxon>
    </lineage>
</organism>
<proteinExistence type="predicted"/>
<protein>
    <submittedName>
        <fullName evidence="1">Unnamed protein product</fullName>
    </submittedName>
</protein>
<dbReference type="EMBL" id="BSXS01001306">
    <property type="protein sequence ID" value="GME75763.1"/>
    <property type="molecule type" value="Genomic_DNA"/>
</dbReference>
<comment type="caution">
    <text evidence="1">The sequence shown here is derived from an EMBL/GenBank/DDBJ whole genome shotgun (WGS) entry which is preliminary data.</text>
</comment>
<evidence type="ECO:0000313" key="1">
    <source>
        <dbReference type="EMBL" id="GME75763.1"/>
    </source>
</evidence>
<sequence length="127" mass="14428">MELSINLQHIEFGMPEDFATTVRIQAYADDKATFNSTAEDIVNTILLVKRFGRFSGLEINFDKSFVFTNNDQVQPLKNALAELMSSRALKVESIDANPVYLGTPLLKTDWDSKLKALLNHFQRILFT</sequence>
<evidence type="ECO:0000313" key="2">
    <source>
        <dbReference type="Proteomes" id="UP001165064"/>
    </source>
</evidence>
<name>A0ACB5SXT5_AMBMO</name>
<keyword evidence="2" id="KW-1185">Reference proteome</keyword>
<dbReference type="Proteomes" id="UP001165064">
    <property type="component" value="Unassembled WGS sequence"/>
</dbReference>